<dbReference type="Proteomes" id="UP000829291">
    <property type="component" value="Chromosome 3"/>
</dbReference>
<accession>A0ABM3FUU5</accession>
<sequence>MTTGFQKSLLGLSVFMTIVLVAVLTSKKFALEARRNALLLEMVANISTDLDKLDDGFDIIASRTEVAKGQLRKLATLHRDNLMICALLHEKHEKNADHSYAADLHTLGSITKPWKDQLPSKKR</sequence>
<keyword evidence="2" id="KW-1185">Reference proteome</keyword>
<evidence type="ECO:0000256" key="1">
    <source>
        <dbReference type="SAM" id="Phobius"/>
    </source>
</evidence>
<organism evidence="2 3">
    <name type="scientific">Neodiprion lecontei</name>
    <name type="common">Redheaded pine sawfly</name>
    <dbReference type="NCBI Taxonomy" id="441921"/>
    <lineage>
        <taxon>Eukaryota</taxon>
        <taxon>Metazoa</taxon>
        <taxon>Ecdysozoa</taxon>
        <taxon>Arthropoda</taxon>
        <taxon>Hexapoda</taxon>
        <taxon>Insecta</taxon>
        <taxon>Pterygota</taxon>
        <taxon>Neoptera</taxon>
        <taxon>Endopterygota</taxon>
        <taxon>Hymenoptera</taxon>
        <taxon>Tenthredinoidea</taxon>
        <taxon>Diprionidae</taxon>
        <taxon>Diprioninae</taxon>
        <taxon>Neodiprion</taxon>
    </lineage>
</organism>
<evidence type="ECO:0000313" key="3">
    <source>
        <dbReference type="RefSeq" id="XP_046591782.1"/>
    </source>
</evidence>
<protein>
    <submittedName>
        <fullName evidence="3">Uncharacterized protein LOC107223361</fullName>
    </submittedName>
</protein>
<proteinExistence type="predicted"/>
<keyword evidence="1" id="KW-1133">Transmembrane helix</keyword>
<name>A0ABM3FUU5_NEOLC</name>
<reference evidence="3" key="1">
    <citation type="submission" date="2025-08" db="UniProtKB">
        <authorList>
            <consortium name="RefSeq"/>
        </authorList>
    </citation>
    <scope>IDENTIFICATION</scope>
    <source>
        <tissue evidence="3">Thorax and Abdomen</tissue>
    </source>
</reference>
<gene>
    <name evidence="3" type="primary">LOC107223361</name>
</gene>
<evidence type="ECO:0000313" key="2">
    <source>
        <dbReference type="Proteomes" id="UP000829291"/>
    </source>
</evidence>
<dbReference type="RefSeq" id="XP_046591782.1">
    <property type="nucleotide sequence ID" value="XM_046735826.1"/>
</dbReference>
<feature type="transmembrane region" description="Helical" evidence="1">
    <location>
        <begin position="6"/>
        <end position="25"/>
    </location>
</feature>
<keyword evidence="1" id="KW-0472">Membrane</keyword>
<dbReference type="GeneID" id="107223361"/>
<keyword evidence="1" id="KW-0812">Transmembrane</keyword>